<dbReference type="Pfam" id="PF00578">
    <property type="entry name" value="AhpC-TSA"/>
    <property type="match status" value="1"/>
</dbReference>
<dbReference type="PANTHER" id="PTHR42852:SF6">
    <property type="entry name" value="THIOL:DISULFIDE INTERCHANGE PROTEIN DSBE"/>
    <property type="match status" value="1"/>
</dbReference>
<accession>A0A1H9MNV0</accession>
<dbReference type="InterPro" id="IPR036249">
    <property type="entry name" value="Thioredoxin-like_sf"/>
</dbReference>
<dbReference type="InterPro" id="IPR000866">
    <property type="entry name" value="AhpC/TSA"/>
</dbReference>
<keyword evidence="5" id="KW-0732">Signal</keyword>
<keyword evidence="3" id="KW-1015">Disulfide bond</keyword>
<evidence type="ECO:0000256" key="4">
    <source>
        <dbReference type="ARBA" id="ARBA00023284"/>
    </source>
</evidence>
<evidence type="ECO:0000256" key="3">
    <source>
        <dbReference type="ARBA" id="ARBA00023157"/>
    </source>
</evidence>
<keyword evidence="8" id="KW-1185">Reference proteome</keyword>
<evidence type="ECO:0000256" key="2">
    <source>
        <dbReference type="ARBA" id="ARBA00022748"/>
    </source>
</evidence>
<sequence>MISLKKKRSTTALIALALISISAAFSFKAANYEFEGALTGLDGTVIKLTYRYEGKDVADSTVLKNNQFSLKGILPETVVCTLSNSANQQIKIFIAQNAIIGFSGALDKFYDLKIKGATENSLYQEFKEKALSLSGDYRKTIDKAKVDRHDHKSPQFIHYKKRIDSLTIDFVKRNNDLSVAALAMIDSYLNDTDRKQAANAYALLSEKGKNTFYAKRIKQFINTEVAISKGNEAPGFTLNDLNGKPVKLADYRGQYVLLDFWASWCPPCRAEHPLLKKLEQQYGKKIAFVSISMDAVNKSWKQAVQQDQLTWTQLNDPQANNGEVADSYGIKSLPFNCIVDTEGKILATKLRGHDLENFLAKMFSQPQK</sequence>
<evidence type="ECO:0000256" key="5">
    <source>
        <dbReference type="SAM" id="SignalP"/>
    </source>
</evidence>
<keyword evidence="4" id="KW-0676">Redox-active center</keyword>
<dbReference type="InterPro" id="IPR013766">
    <property type="entry name" value="Thioredoxin_domain"/>
</dbReference>
<dbReference type="EMBL" id="FOGG01000006">
    <property type="protein sequence ID" value="SER25390.1"/>
    <property type="molecule type" value="Genomic_DNA"/>
</dbReference>
<dbReference type="Proteomes" id="UP000199572">
    <property type="component" value="Unassembled WGS sequence"/>
</dbReference>
<dbReference type="AlphaFoldDB" id="A0A1H9MNV0"/>
<evidence type="ECO:0000313" key="8">
    <source>
        <dbReference type="Proteomes" id="UP000199572"/>
    </source>
</evidence>
<dbReference type="PANTHER" id="PTHR42852">
    <property type="entry name" value="THIOL:DISULFIDE INTERCHANGE PROTEIN DSBE"/>
    <property type="match status" value="1"/>
</dbReference>
<protein>
    <submittedName>
        <fullName evidence="7">Thiol-disulfide isomerase or thioredoxin</fullName>
    </submittedName>
</protein>
<dbReference type="InterPro" id="IPR050553">
    <property type="entry name" value="Thioredoxin_ResA/DsbE_sf"/>
</dbReference>
<dbReference type="GO" id="GO:0016853">
    <property type="term" value="F:isomerase activity"/>
    <property type="evidence" value="ECO:0007669"/>
    <property type="project" value="UniProtKB-KW"/>
</dbReference>
<keyword evidence="2" id="KW-0201">Cytochrome c-type biogenesis</keyword>
<organism evidence="7 8">
    <name type="scientific">Pedobacter rhizosphaerae</name>
    <dbReference type="NCBI Taxonomy" id="390241"/>
    <lineage>
        <taxon>Bacteria</taxon>
        <taxon>Pseudomonadati</taxon>
        <taxon>Bacteroidota</taxon>
        <taxon>Sphingobacteriia</taxon>
        <taxon>Sphingobacteriales</taxon>
        <taxon>Sphingobacteriaceae</taxon>
        <taxon>Pedobacter</taxon>
    </lineage>
</organism>
<dbReference type="CDD" id="cd02966">
    <property type="entry name" value="TlpA_like_family"/>
    <property type="match status" value="1"/>
</dbReference>
<dbReference type="STRING" id="390241.SAMN04488023_10671"/>
<dbReference type="Gene3D" id="3.40.30.10">
    <property type="entry name" value="Glutaredoxin"/>
    <property type="match status" value="1"/>
</dbReference>
<gene>
    <name evidence="7" type="ORF">SAMN04488023_10671</name>
</gene>
<evidence type="ECO:0000259" key="6">
    <source>
        <dbReference type="PROSITE" id="PS51352"/>
    </source>
</evidence>
<keyword evidence="7" id="KW-0413">Isomerase</keyword>
<dbReference type="InterPro" id="IPR025380">
    <property type="entry name" value="DUF4369"/>
</dbReference>
<dbReference type="RefSeq" id="WP_090882709.1">
    <property type="nucleotide sequence ID" value="NZ_FOGG01000006.1"/>
</dbReference>
<reference evidence="8" key="1">
    <citation type="submission" date="2016-10" db="EMBL/GenBank/DDBJ databases">
        <authorList>
            <person name="Varghese N."/>
            <person name="Submissions S."/>
        </authorList>
    </citation>
    <scope>NUCLEOTIDE SEQUENCE [LARGE SCALE GENOMIC DNA]</scope>
    <source>
        <strain evidence="8">DSM 18610</strain>
    </source>
</reference>
<dbReference type="PROSITE" id="PS51352">
    <property type="entry name" value="THIOREDOXIN_2"/>
    <property type="match status" value="1"/>
</dbReference>
<dbReference type="PROSITE" id="PS00194">
    <property type="entry name" value="THIOREDOXIN_1"/>
    <property type="match status" value="1"/>
</dbReference>
<name>A0A1H9MNV0_9SPHI</name>
<dbReference type="GO" id="GO:0017004">
    <property type="term" value="P:cytochrome complex assembly"/>
    <property type="evidence" value="ECO:0007669"/>
    <property type="project" value="UniProtKB-KW"/>
</dbReference>
<feature type="domain" description="Thioredoxin" evidence="6">
    <location>
        <begin position="227"/>
        <end position="368"/>
    </location>
</feature>
<dbReference type="SUPFAM" id="SSF52833">
    <property type="entry name" value="Thioredoxin-like"/>
    <property type="match status" value="1"/>
</dbReference>
<dbReference type="OrthoDB" id="750178at2"/>
<comment type="subcellular location">
    <subcellularLocation>
        <location evidence="1">Cell envelope</location>
    </subcellularLocation>
</comment>
<feature type="signal peptide" evidence="5">
    <location>
        <begin position="1"/>
        <end position="29"/>
    </location>
</feature>
<proteinExistence type="predicted"/>
<evidence type="ECO:0000313" key="7">
    <source>
        <dbReference type="EMBL" id="SER25390.1"/>
    </source>
</evidence>
<dbReference type="GO" id="GO:0016491">
    <property type="term" value="F:oxidoreductase activity"/>
    <property type="evidence" value="ECO:0007669"/>
    <property type="project" value="InterPro"/>
</dbReference>
<feature type="chain" id="PRO_5011525917" evidence="5">
    <location>
        <begin position="30"/>
        <end position="368"/>
    </location>
</feature>
<evidence type="ECO:0000256" key="1">
    <source>
        <dbReference type="ARBA" id="ARBA00004196"/>
    </source>
</evidence>
<dbReference type="GO" id="GO:0016209">
    <property type="term" value="F:antioxidant activity"/>
    <property type="evidence" value="ECO:0007669"/>
    <property type="project" value="InterPro"/>
</dbReference>
<dbReference type="InterPro" id="IPR017937">
    <property type="entry name" value="Thioredoxin_CS"/>
</dbReference>
<dbReference type="Pfam" id="PF14289">
    <property type="entry name" value="DUF4369"/>
    <property type="match status" value="1"/>
</dbReference>
<dbReference type="GO" id="GO:0030313">
    <property type="term" value="C:cell envelope"/>
    <property type="evidence" value="ECO:0007669"/>
    <property type="project" value="UniProtKB-SubCell"/>
</dbReference>